<evidence type="ECO:0000256" key="8">
    <source>
        <dbReference type="SAM" id="MobiDB-lite"/>
    </source>
</evidence>
<dbReference type="InterPro" id="IPR029063">
    <property type="entry name" value="SAM-dependent_MTases_sf"/>
</dbReference>
<name>A0A5J6MV93_9PROT</name>
<dbReference type="InterPro" id="IPR055361">
    <property type="entry name" value="tRNA_methyltr_TrmB_bact"/>
</dbReference>
<dbReference type="RefSeq" id="WP_151180054.1">
    <property type="nucleotide sequence ID" value="NZ_CP042906.1"/>
</dbReference>
<dbReference type="PANTHER" id="PTHR23417:SF14">
    <property type="entry name" value="PENTACOTRIPEPTIDE-REPEAT REGION OF PRORP DOMAIN-CONTAINING PROTEIN"/>
    <property type="match status" value="1"/>
</dbReference>
<keyword evidence="4 7" id="KW-0808">Transferase</keyword>
<evidence type="ECO:0000256" key="1">
    <source>
        <dbReference type="ARBA" id="ARBA00000142"/>
    </source>
</evidence>
<dbReference type="GO" id="GO:0043527">
    <property type="term" value="C:tRNA methyltransferase complex"/>
    <property type="evidence" value="ECO:0007669"/>
    <property type="project" value="TreeGrafter"/>
</dbReference>
<feature type="binding site" evidence="7">
    <location>
        <position position="79"/>
    </location>
    <ligand>
        <name>S-adenosyl-L-methionine</name>
        <dbReference type="ChEBI" id="CHEBI:59789"/>
    </ligand>
</feature>
<comment type="similarity">
    <text evidence="7">Belongs to the class I-like SAM-binding methyltransferase superfamily. TrmB family.</text>
</comment>
<comment type="caution">
    <text evidence="7">Lacks conserved residue(s) required for the propagation of feature annotation.</text>
</comment>
<keyword evidence="6 7" id="KW-0819">tRNA processing</keyword>
<dbReference type="SUPFAM" id="SSF53335">
    <property type="entry name" value="S-adenosyl-L-methionine-dependent methyltransferases"/>
    <property type="match status" value="1"/>
</dbReference>
<evidence type="ECO:0000256" key="6">
    <source>
        <dbReference type="ARBA" id="ARBA00022694"/>
    </source>
</evidence>
<sequence>MPRRPAAKAGDGREDRTAGQDGTGERLHFHGRRRGRKLRLGQQRLMQETLPGLRIELPPAGARLDPEALFGPGRELWLEVGFGSGEHLAWQAENNPDVSIIGCEVFENGIARAVGHAVERGLRNLRFFPDDARMLMDCLPDASLSRVFILFPDPWPKTRHAERRFVGRPNLDRLARLMRPGGELRMASDDPSQIRWMLAETIDHPAFLWLAAGPEDWRRRPADWPGTRYEAKALCEGRKPAYFRFRRR</sequence>
<dbReference type="InterPro" id="IPR003358">
    <property type="entry name" value="tRNA_(Gua-N-7)_MeTrfase_Trmb"/>
</dbReference>
<feature type="binding site" evidence="7">
    <location>
        <position position="131"/>
    </location>
    <ligand>
        <name>S-adenosyl-L-methionine</name>
        <dbReference type="ChEBI" id="CHEBI:59789"/>
    </ligand>
</feature>
<dbReference type="NCBIfam" id="TIGR00091">
    <property type="entry name" value="tRNA (guanosine(46)-N7)-methyltransferase TrmB"/>
    <property type="match status" value="1"/>
</dbReference>
<feature type="compositionally biased region" description="Basic and acidic residues" evidence="8">
    <location>
        <begin position="10"/>
        <end position="28"/>
    </location>
</feature>
<feature type="region of interest" description="Disordered" evidence="8">
    <location>
        <begin position="1"/>
        <end position="33"/>
    </location>
</feature>
<dbReference type="GO" id="GO:0008176">
    <property type="term" value="F:tRNA (guanine(46)-N7)-methyltransferase activity"/>
    <property type="evidence" value="ECO:0007669"/>
    <property type="project" value="UniProtKB-UniRule"/>
</dbReference>
<comment type="pathway">
    <text evidence="7">tRNA modification; N(7)-methylguanine-tRNA biosynthesis.</text>
</comment>
<evidence type="ECO:0000256" key="7">
    <source>
        <dbReference type="HAMAP-Rule" id="MF_01057"/>
    </source>
</evidence>
<accession>A0A5J6MV93</accession>
<gene>
    <name evidence="7 9" type="primary">trmB</name>
    <name evidence="9" type="ORF">FRZ44_53650</name>
</gene>
<feature type="binding site" evidence="7">
    <location>
        <position position="153"/>
    </location>
    <ligand>
        <name>S-adenosyl-L-methionine</name>
        <dbReference type="ChEBI" id="CHEBI:59789"/>
    </ligand>
</feature>
<evidence type="ECO:0000313" key="10">
    <source>
        <dbReference type="Proteomes" id="UP000326202"/>
    </source>
</evidence>
<dbReference type="UniPathway" id="UPA00989"/>
<evidence type="ECO:0000256" key="2">
    <source>
        <dbReference type="ARBA" id="ARBA00003015"/>
    </source>
</evidence>
<keyword evidence="3 7" id="KW-0489">Methyltransferase</keyword>
<reference evidence="9 10" key="1">
    <citation type="submission" date="2019-08" db="EMBL/GenBank/DDBJ databases">
        <title>Hyperibacter terrae gen. nov., sp. nov. and Hyperibacter viscosus sp. nov., two new members in the family Rhodospirillaceae isolated from the rhizosphere of Hypericum perforatum.</title>
        <authorList>
            <person name="Noviana Z."/>
        </authorList>
    </citation>
    <scope>NUCLEOTIDE SEQUENCE [LARGE SCALE GENOMIC DNA]</scope>
    <source>
        <strain evidence="9 10">R5913</strain>
    </source>
</reference>
<evidence type="ECO:0000313" key="9">
    <source>
        <dbReference type="EMBL" id="QEX20050.1"/>
    </source>
</evidence>
<dbReference type="PROSITE" id="PS51625">
    <property type="entry name" value="SAM_MT_TRMB"/>
    <property type="match status" value="1"/>
</dbReference>
<evidence type="ECO:0000256" key="5">
    <source>
        <dbReference type="ARBA" id="ARBA00022691"/>
    </source>
</evidence>
<comment type="catalytic activity">
    <reaction evidence="1 7">
        <text>guanosine(46) in tRNA + S-adenosyl-L-methionine = N(7)-methylguanosine(46) in tRNA + S-adenosyl-L-homocysteine</text>
        <dbReference type="Rhea" id="RHEA:42708"/>
        <dbReference type="Rhea" id="RHEA-COMP:10188"/>
        <dbReference type="Rhea" id="RHEA-COMP:10189"/>
        <dbReference type="ChEBI" id="CHEBI:57856"/>
        <dbReference type="ChEBI" id="CHEBI:59789"/>
        <dbReference type="ChEBI" id="CHEBI:74269"/>
        <dbReference type="ChEBI" id="CHEBI:74480"/>
        <dbReference type="EC" id="2.1.1.33"/>
    </reaction>
</comment>
<dbReference type="Pfam" id="PF02390">
    <property type="entry name" value="Methyltransf_4"/>
    <property type="match status" value="1"/>
</dbReference>
<dbReference type="Gene3D" id="3.40.50.150">
    <property type="entry name" value="Vaccinia Virus protein VP39"/>
    <property type="match status" value="1"/>
</dbReference>
<dbReference type="CDD" id="cd02440">
    <property type="entry name" value="AdoMet_MTases"/>
    <property type="match status" value="1"/>
</dbReference>
<evidence type="ECO:0000256" key="3">
    <source>
        <dbReference type="ARBA" id="ARBA00022603"/>
    </source>
</evidence>
<dbReference type="Proteomes" id="UP000326202">
    <property type="component" value="Chromosome"/>
</dbReference>
<keyword evidence="10" id="KW-1185">Reference proteome</keyword>
<organism evidence="9 10">
    <name type="scientific">Hypericibacter terrae</name>
    <dbReference type="NCBI Taxonomy" id="2602015"/>
    <lineage>
        <taxon>Bacteria</taxon>
        <taxon>Pseudomonadati</taxon>
        <taxon>Pseudomonadota</taxon>
        <taxon>Alphaproteobacteria</taxon>
        <taxon>Rhodospirillales</taxon>
        <taxon>Dongiaceae</taxon>
        <taxon>Hypericibacter</taxon>
    </lineage>
</organism>
<dbReference type="KEGG" id="htq:FRZ44_53650"/>
<evidence type="ECO:0000256" key="4">
    <source>
        <dbReference type="ARBA" id="ARBA00022679"/>
    </source>
</evidence>
<proteinExistence type="inferred from homology"/>
<feature type="binding site" evidence="7">
    <location>
        <begin position="227"/>
        <end position="230"/>
    </location>
    <ligand>
        <name>substrate</name>
    </ligand>
</feature>
<feature type="binding site" evidence="7">
    <location>
        <position position="157"/>
    </location>
    <ligand>
        <name>substrate</name>
    </ligand>
</feature>
<dbReference type="OrthoDB" id="9802090at2"/>
<keyword evidence="5 7" id="KW-0949">S-adenosyl-L-methionine</keyword>
<dbReference type="EMBL" id="CP042906">
    <property type="protein sequence ID" value="QEX20050.1"/>
    <property type="molecule type" value="Genomic_DNA"/>
</dbReference>
<dbReference type="HAMAP" id="MF_01057">
    <property type="entry name" value="tRNA_methyltr_TrmB"/>
    <property type="match status" value="1"/>
</dbReference>
<dbReference type="AlphaFoldDB" id="A0A5J6MV93"/>
<dbReference type="PANTHER" id="PTHR23417">
    <property type="entry name" value="3-DEOXY-D-MANNO-OCTULOSONIC-ACID TRANSFERASE/TRNA GUANINE-N 7 - -METHYLTRANSFERASE"/>
    <property type="match status" value="1"/>
</dbReference>
<feature type="binding site" evidence="7">
    <location>
        <position position="104"/>
    </location>
    <ligand>
        <name>S-adenosyl-L-methionine</name>
        <dbReference type="ChEBI" id="CHEBI:59789"/>
    </ligand>
</feature>
<comment type="function">
    <text evidence="2 7">Catalyzes the formation of N(7)-methylguanine at position 46 (m7G46) in tRNA.</text>
</comment>
<protein>
    <recommendedName>
        <fullName evidence="7">tRNA (guanine-N(7)-)-methyltransferase</fullName>
        <ecNumber evidence="7">2.1.1.33</ecNumber>
    </recommendedName>
    <alternativeName>
        <fullName evidence="7">tRNA (guanine(46)-N(7))-methyltransferase</fullName>
    </alternativeName>
    <alternativeName>
        <fullName evidence="7">tRNA(m7G46)-methyltransferase</fullName>
    </alternativeName>
</protein>
<dbReference type="EC" id="2.1.1.33" evidence="7"/>
<feature type="binding site" evidence="7">
    <location>
        <position position="189"/>
    </location>
    <ligand>
        <name>substrate</name>
    </ligand>
</feature>